<organism evidence="4">
    <name type="scientific">Volvox carteri f. nagariensis</name>
    <dbReference type="NCBI Taxonomy" id="3068"/>
    <lineage>
        <taxon>Eukaryota</taxon>
        <taxon>Viridiplantae</taxon>
        <taxon>Chlorophyta</taxon>
        <taxon>core chlorophytes</taxon>
        <taxon>Chlorophyceae</taxon>
        <taxon>CS clade</taxon>
        <taxon>Chlamydomonadales</taxon>
        <taxon>Volvocaceae</taxon>
        <taxon>Volvox</taxon>
    </lineage>
</organism>
<dbReference type="Gene3D" id="3.40.250.10">
    <property type="entry name" value="Rhodanese-like domain"/>
    <property type="match status" value="1"/>
</dbReference>
<accession>D8UEI1</accession>
<evidence type="ECO:0000313" key="4">
    <source>
        <dbReference type="Proteomes" id="UP000001058"/>
    </source>
</evidence>
<evidence type="ECO:0000313" key="3">
    <source>
        <dbReference type="EMBL" id="EFJ41886.1"/>
    </source>
</evidence>
<keyword evidence="4" id="KW-1185">Reference proteome</keyword>
<dbReference type="OrthoDB" id="566238at2759"/>
<gene>
    <name evidence="3" type="ORF">VOLCADRAFT_98123</name>
</gene>
<feature type="region of interest" description="Disordered" evidence="1">
    <location>
        <begin position="182"/>
        <end position="262"/>
    </location>
</feature>
<dbReference type="Proteomes" id="UP000001058">
    <property type="component" value="Unassembled WGS sequence"/>
</dbReference>
<evidence type="ECO:0000256" key="1">
    <source>
        <dbReference type="SAM" id="MobiDB-lite"/>
    </source>
</evidence>
<protein>
    <recommendedName>
        <fullName evidence="2">Rhodanese domain-containing protein</fullName>
    </recommendedName>
</protein>
<dbReference type="SMART" id="SM00450">
    <property type="entry name" value="RHOD"/>
    <property type="match status" value="1"/>
</dbReference>
<dbReference type="GeneID" id="9622817"/>
<dbReference type="KEGG" id="vcn:VOLCADRAFT_98123"/>
<dbReference type="RefSeq" id="XP_002957084.1">
    <property type="nucleotide sequence ID" value="XM_002957038.1"/>
</dbReference>
<feature type="domain" description="Rhodanese" evidence="2">
    <location>
        <begin position="61"/>
        <end position="148"/>
    </location>
</feature>
<dbReference type="PROSITE" id="PS50206">
    <property type="entry name" value="RHODANESE_3"/>
    <property type="match status" value="1"/>
</dbReference>
<feature type="compositionally biased region" description="Polar residues" evidence="1">
    <location>
        <begin position="221"/>
        <end position="232"/>
    </location>
</feature>
<dbReference type="InterPro" id="IPR036873">
    <property type="entry name" value="Rhodanese-like_dom_sf"/>
</dbReference>
<sequence length="262" mass="27827">MISATPKLSVLRTQTNTLFMLWQRHNIALVRGFSSATIPEIDSDALVEQLDAKTPGLLVLDELAAGTINGFYNVPTPVFKQADTGPLDRAIHERIKHAKEVVVHCLFCSPGKRGPTAAAALQQRLQALGIEPAPRVSILKGGIDAFMSNAVKPKFTGRCAVRQQSCNMGALLPSNSRGRVGAPLGASRWGPALKGSPPYPSMPHTSSAATSSVSPPEPAKPSTQPPASSSPLNRAENPKPPTHLDTEHTIQSALPIPPRNPK</sequence>
<dbReference type="SUPFAM" id="SSF52821">
    <property type="entry name" value="Rhodanese/Cell cycle control phosphatase"/>
    <property type="match status" value="1"/>
</dbReference>
<reference evidence="3 4" key="1">
    <citation type="journal article" date="2010" name="Science">
        <title>Genomic analysis of organismal complexity in the multicellular green alga Volvox carteri.</title>
        <authorList>
            <person name="Prochnik S.E."/>
            <person name="Umen J."/>
            <person name="Nedelcu A.M."/>
            <person name="Hallmann A."/>
            <person name="Miller S.M."/>
            <person name="Nishii I."/>
            <person name="Ferris P."/>
            <person name="Kuo A."/>
            <person name="Mitros T."/>
            <person name="Fritz-Laylin L.K."/>
            <person name="Hellsten U."/>
            <person name="Chapman J."/>
            <person name="Simakov O."/>
            <person name="Rensing S.A."/>
            <person name="Terry A."/>
            <person name="Pangilinan J."/>
            <person name="Kapitonov V."/>
            <person name="Jurka J."/>
            <person name="Salamov A."/>
            <person name="Shapiro H."/>
            <person name="Schmutz J."/>
            <person name="Grimwood J."/>
            <person name="Lindquist E."/>
            <person name="Lucas S."/>
            <person name="Grigoriev I.V."/>
            <person name="Schmitt R."/>
            <person name="Kirk D."/>
            <person name="Rokhsar D.S."/>
        </authorList>
    </citation>
    <scope>NUCLEOTIDE SEQUENCE [LARGE SCALE GENOMIC DNA]</scope>
    <source>
        <strain evidence="4">f. Nagariensis / Eve</strain>
    </source>
</reference>
<dbReference type="InterPro" id="IPR001763">
    <property type="entry name" value="Rhodanese-like_dom"/>
</dbReference>
<name>D8UEI1_VOLCA</name>
<dbReference type="STRING" id="3068.D8UEI1"/>
<evidence type="ECO:0000259" key="2">
    <source>
        <dbReference type="PROSITE" id="PS50206"/>
    </source>
</evidence>
<dbReference type="EMBL" id="GL378389">
    <property type="protein sequence ID" value="EFJ41886.1"/>
    <property type="molecule type" value="Genomic_DNA"/>
</dbReference>
<proteinExistence type="predicted"/>
<dbReference type="InParanoid" id="D8UEI1"/>
<dbReference type="AlphaFoldDB" id="D8UEI1"/>